<dbReference type="InterPro" id="IPR010130">
    <property type="entry name" value="T1SS_OMP_TolC"/>
</dbReference>
<dbReference type="EMBL" id="JBHTBR010000002">
    <property type="protein sequence ID" value="MFC7290829.1"/>
    <property type="molecule type" value="Genomic_DNA"/>
</dbReference>
<dbReference type="PANTHER" id="PTHR30026:SF20">
    <property type="entry name" value="OUTER MEMBRANE PROTEIN TOLC"/>
    <property type="match status" value="1"/>
</dbReference>
<keyword evidence="6" id="KW-0472">Membrane</keyword>
<dbReference type="PANTHER" id="PTHR30026">
    <property type="entry name" value="OUTER MEMBRANE PROTEIN TOLC"/>
    <property type="match status" value="1"/>
</dbReference>
<feature type="signal peptide" evidence="9">
    <location>
        <begin position="1"/>
        <end position="37"/>
    </location>
</feature>
<dbReference type="InterPro" id="IPR003423">
    <property type="entry name" value="OMP_efflux"/>
</dbReference>
<evidence type="ECO:0000313" key="11">
    <source>
        <dbReference type="Proteomes" id="UP001596492"/>
    </source>
</evidence>
<evidence type="ECO:0000313" key="10">
    <source>
        <dbReference type="EMBL" id="MFC7290829.1"/>
    </source>
</evidence>
<organism evidence="10 11">
    <name type="scientific">Hirschia litorea</name>
    <dbReference type="NCBI Taxonomy" id="1199156"/>
    <lineage>
        <taxon>Bacteria</taxon>
        <taxon>Pseudomonadati</taxon>
        <taxon>Pseudomonadota</taxon>
        <taxon>Alphaproteobacteria</taxon>
        <taxon>Hyphomonadales</taxon>
        <taxon>Hyphomonadaceae</taxon>
        <taxon>Hirschia</taxon>
    </lineage>
</organism>
<evidence type="ECO:0000256" key="9">
    <source>
        <dbReference type="SAM" id="SignalP"/>
    </source>
</evidence>
<feature type="chain" id="PRO_5045221333" evidence="9">
    <location>
        <begin position="38"/>
        <end position="495"/>
    </location>
</feature>
<keyword evidence="3" id="KW-0813">Transport</keyword>
<keyword evidence="4" id="KW-1134">Transmembrane beta strand</keyword>
<dbReference type="RefSeq" id="WP_382166032.1">
    <property type="nucleotide sequence ID" value="NZ_JBHTBR010000002.1"/>
</dbReference>
<evidence type="ECO:0000256" key="2">
    <source>
        <dbReference type="ARBA" id="ARBA00007613"/>
    </source>
</evidence>
<reference evidence="11" key="1">
    <citation type="journal article" date="2019" name="Int. J. Syst. Evol. Microbiol.">
        <title>The Global Catalogue of Microorganisms (GCM) 10K type strain sequencing project: providing services to taxonomists for standard genome sequencing and annotation.</title>
        <authorList>
            <consortium name="The Broad Institute Genomics Platform"/>
            <consortium name="The Broad Institute Genome Sequencing Center for Infectious Disease"/>
            <person name="Wu L."/>
            <person name="Ma J."/>
        </authorList>
    </citation>
    <scope>NUCLEOTIDE SEQUENCE [LARGE SCALE GENOMIC DNA]</scope>
    <source>
        <strain evidence="11">CCUG 51308</strain>
    </source>
</reference>
<protein>
    <submittedName>
        <fullName evidence="10">TolC family outer membrane protein</fullName>
    </submittedName>
</protein>
<gene>
    <name evidence="10" type="ORF">ACFQS8_04315</name>
</gene>
<feature type="coiled-coil region" evidence="8">
    <location>
        <begin position="379"/>
        <end position="438"/>
    </location>
</feature>
<proteinExistence type="inferred from homology"/>
<evidence type="ECO:0000256" key="8">
    <source>
        <dbReference type="SAM" id="Coils"/>
    </source>
</evidence>
<comment type="similarity">
    <text evidence="2">Belongs to the outer membrane factor (OMF) (TC 1.B.17) family.</text>
</comment>
<keyword evidence="5" id="KW-0812">Transmembrane</keyword>
<dbReference type="SUPFAM" id="SSF56954">
    <property type="entry name" value="Outer membrane efflux proteins (OEP)"/>
    <property type="match status" value="1"/>
</dbReference>
<comment type="subcellular location">
    <subcellularLocation>
        <location evidence="1">Cell outer membrane</location>
    </subcellularLocation>
</comment>
<dbReference type="InterPro" id="IPR051906">
    <property type="entry name" value="TolC-like"/>
</dbReference>
<keyword evidence="11" id="KW-1185">Reference proteome</keyword>
<keyword evidence="8" id="KW-0175">Coiled coil</keyword>
<dbReference type="NCBIfam" id="TIGR01844">
    <property type="entry name" value="type_I_sec_TolC"/>
    <property type="match status" value="1"/>
</dbReference>
<dbReference type="Gene3D" id="1.20.1600.10">
    <property type="entry name" value="Outer membrane efflux proteins (OEP)"/>
    <property type="match status" value="1"/>
</dbReference>
<keyword evidence="9" id="KW-0732">Signal</keyword>
<accession>A0ABW2IIE1</accession>
<evidence type="ECO:0000256" key="3">
    <source>
        <dbReference type="ARBA" id="ARBA00022448"/>
    </source>
</evidence>
<sequence length="495" mass="53266">MTELPAHFEMWRFVNSKLGVVVRNTMFSILMASAAMAGSAGYAQDSSDVSDNVLLGDSAAILPTPSSDETLDKNSASLSASAETLADSIRAAYERNPSILAQRKQRMIADERLEQARSTKRPQVSVSTSAGYAITRSNQSFLGSTGPEISTQAPQTTFGLEFRQSLWNGGRNDAAVGEASASVTAAESQLFSAEQQMILNVVTNYMDVLSSEAEVDIRKNNVSVLSRQVEAATDRFNVGEVTRTDVAQAQARHAGARAQLASAQAQLESNRAVFQELVGRWPTQLSQIAFTPAYPEGLDEAVSAAIEFNPDLLVAKANVEAASQRVKSAKGQTRPDIAIVGAAGLSQSYDDDTFENNNASVVAQLRLPLYQGGRIASQIRAAALERDQLRLQYRAAERNLIAQVTRAWHGALASSRAIEASERQVEAAQIAFDGAEQELAVGLRTTLDLLDQEQELLDARLLLIQANRDHYVAVHQLLAAMGALTPESLGVNTSL</sequence>
<evidence type="ECO:0000256" key="6">
    <source>
        <dbReference type="ARBA" id="ARBA00023136"/>
    </source>
</evidence>
<evidence type="ECO:0000256" key="7">
    <source>
        <dbReference type="ARBA" id="ARBA00023237"/>
    </source>
</evidence>
<keyword evidence="7" id="KW-0998">Cell outer membrane</keyword>
<name>A0ABW2IIE1_9PROT</name>
<dbReference type="Proteomes" id="UP001596492">
    <property type="component" value="Unassembled WGS sequence"/>
</dbReference>
<dbReference type="Pfam" id="PF02321">
    <property type="entry name" value="OEP"/>
    <property type="match status" value="2"/>
</dbReference>
<evidence type="ECO:0000256" key="1">
    <source>
        <dbReference type="ARBA" id="ARBA00004442"/>
    </source>
</evidence>
<evidence type="ECO:0000256" key="4">
    <source>
        <dbReference type="ARBA" id="ARBA00022452"/>
    </source>
</evidence>
<evidence type="ECO:0000256" key="5">
    <source>
        <dbReference type="ARBA" id="ARBA00022692"/>
    </source>
</evidence>
<comment type="caution">
    <text evidence="10">The sequence shown here is derived from an EMBL/GenBank/DDBJ whole genome shotgun (WGS) entry which is preliminary data.</text>
</comment>